<evidence type="ECO:0008006" key="3">
    <source>
        <dbReference type="Google" id="ProtNLM"/>
    </source>
</evidence>
<dbReference type="OrthoDB" id="31559at2157"/>
<proteinExistence type="predicted"/>
<sequence length="115" mass="13187">MISVEEWQDSLAQAGELTAPVVDRIITVHGSRGERAIEAVAEARVKEYRDFTVVVGHTEEYVVEDGECPCEDSVYNLDRDDPTQQCWHTLAVEIAHRIDAVDHHDMWYSEVREFL</sequence>
<accession>A0A3P3R888</accession>
<organism evidence="1 2">
    <name type="scientific">Halocatena pleomorpha</name>
    <dbReference type="NCBI Taxonomy" id="1785090"/>
    <lineage>
        <taxon>Archaea</taxon>
        <taxon>Methanobacteriati</taxon>
        <taxon>Methanobacteriota</taxon>
        <taxon>Stenosarchaea group</taxon>
        <taxon>Halobacteria</taxon>
        <taxon>Halobacteriales</taxon>
        <taxon>Natronomonadaceae</taxon>
        <taxon>Halocatena</taxon>
    </lineage>
</organism>
<reference evidence="1 2" key="1">
    <citation type="submission" date="2018-11" db="EMBL/GenBank/DDBJ databases">
        <title>Taxonoimc description of Halomarina strain SPP-AMP-1.</title>
        <authorList>
            <person name="Pal Y."/>
            <person name="Srinivasana K."/>
            <person name="Verma A."/>
            <person name="Kumar P."/>
        </authorList>
    </citation>
    <scope>NUCLEOTIDE SEQUENCE [LARGE SCALE GENOMIC DNA]</scope>
    <source>
        <strain evidence="1 2">SPP-AMP-1</strain>
    </source>
</reference>
<dbReference type="AlphaFoldDB" id="A0A3P3R888"/>
<name>A0A3P3R888_9EURY</name>
<evidence type="ECO:0000313" key="1">
    <source>
        <dbReference type="EMBL" id="RRJ29248.1"/>
    </source>
</evidence>
<protein>
    <recommendedName>
        <fullName evidence="3">SWIM-type domain-containing protein</fullName>
    </recommendedName>
</protein>
<evidence type="ECO:0000313" key="2">
    <source>
        <dbReference type="Proteomes" id="UP000282322"/>
    </source>
</evidence>
<dbReference type="EMBL" id="RRCH01000029">
    <property type="protein sequence ID" value="RRJ29248.1"/>
    <property type="molecule type" value="Genomic_DNA"/>
</dbReference>
<comment type="caution">
    <text evidence="1">The sequence shown here is derived from an EMBL/GenBank/DDBJ whole genome shotgun (WGS) entry which is preliminary data.</text>
</comment>
<dbReference type="Proteomes" id="UP000282322">
    <property type="component" value="Unassembled WGS sequence"/>
</dbReference>
<keyword evidence="2" id="KW-1185">Reference proteome</keyword>
<gene>
    <name evidence="1" type="ORF">EIK79_13370</name>
</gene>